<protein>
    <submittedName>
        <fullName evidence="1">DKNYY domain protein</fullName>
    </submittedName>
</protein>
<organism evidence="1 2">
    <name type="scientific">Leptospira interrogans str. UI 12758</name>
    <dbReference type="NCBI Taxonomy" id="1049938"/>
    <lineage>
        <taxon>Bacteria</taxon>
        <taxon>Pseudomonadati</taxon>
        <taxon>Spirochaetota</taxon>
        <taxon>Spirochaetia</taxon>
        <taxon>Leptospirales</taxon>
        <taxon>Leptospiraceae</taxon>
        <taxon>Leptospira</taxon>
    </lineage>
</organism>
<dbReference type="InterPro" id="IPR027375">
    <property type="entry name" value="DKNYY"/>
</dbReference>
<dbReference type="RefSeq" id="WP_000856347.1">
    <property type="nucleotide sequence ID" value="NZ_AHNR02000016.1"/>
</dbReference>
<gene>
    <name evidence="1" type="ORF">LEP1GSC105_3306</name>
</gene>
<accession>A0A0E2DA23</accession>
<dbReference type="EMBL" id="AHNR02000016">
    <property type="protein sequence ID" value="EKR56308.1"/>
    <property type="molecule type" value="Genomic_DNA"/>
</dbReference>
<reference evidence="1 2" key="1">
    <citation type="submission" date="2012-10" db="EMBL/GenBank/DDBJ databases">
        <authorList>
            <person name="Harkins D.M."/>
            <person name="Durkin A.S."/>
            <person name="Brinkac L.M."/>
            <person name="Haft D.H."/>
            <person name="Selengut J.D."/>
            <person name="Sanka R."/>
            <person name="DePew J."/>
            <person name="Purushe J."/>
            <person name="Chanthongthip A."/>
            <person name="Lattana O."/>
            <person name="Phetsouvanh R."/>
            <person name="Newton P.N."/>
            <person name="Vinetz J.M."/>
            <person name="Sutton G.G."/>
            <person name="Nierman W.C."/>
            <person name="Fouts D.E."/>
        </authorList>
    </citation>
    <scope>NUCLEOTIDE SEQUENCE [LARGE SCALE GENOMIC DNA]</scope>
    <source>
        <strain evidence="1 2">UI 12758</strain>
    </source>
</reference>
<evidence type="ECO:0000313" key="2">
    <source>
        <dbReference type="Proteomes" id="UP000001340"/>
    </source>
</evidence>
<dbReference type="AlphaFoldDB" id="A0A0E2DA23"/>
<name>A0A0E2DA23_LEPIR</name>
<evidence type="ECO:0000313" key="1">
    <source>
        <dbReference type="EMBL" id="EKR56308.1"/>
    </source>
</evidence>
<proteinExistence type="predicted"/>
<sequence length="260" mass="30339">MKTNRMTEKDFQEHLSKATPSKPFLFFNRVNCIYDGSKIIWRGCPPENVDKSNLDLNALQSHPDFTIDFMKGYEDRILEDVDPFSLRKINWRLLADVRYVIQDGIILKGIDGASFRSLSKSPSEIFFKDKKAVYVEKFGKLKKIDNADPETFKKIGFSYAKDKNHFFCEDVKLPGLSENYTINVCGFLYDDTIIYHYDFRIDVDAKTFEILDFEEHSKATNPFMGPFLLRDKMGTYLYKDRSKELIPTDDTTSVIRNRGY</sequence>
<dbReference type="Pfam" id="PF13644">
    <property type="entry name" value="DKNYY"/>
    <property type="match status" value="1"/>
</dbReference>
<dbReference type="Proteomes" id="UP000001340">
    <property type="component" value="Unassembled WGS sequence"/>
</dbReference>
<comment type="caution">
    <text evidence="1">The sequence shown here is derived from an EMBL/GenBank/DDBJ whole genome shotgun (WGS) entry which is preliminary data.</text>
</comment>